<keyword evidence="2" id="KW-1185">Reference proteome</keyword>
<sequence>MARCLTLPATSGALLTAGSQSTAQRGCALVRAGPGLGADRQAGAQAAQARPQVGSRRHASRGTEAPACTDKKLGSEPRPSARAAPLTPSLRGPGTTPQRSPRPPLPPSPGRRRHRDSPGPPARGGSAHVRRAPPPGGSAPSPQDAPGAASWRSAFKPANRRPAPRPPRRV</sequence>
<feature type="compositionally biased region" description="Basic residues" evidence="1">
    <location>
        <begin position="158"/>
        <end position="170"/>
    </location>
</feature>
<feature type="region of interest" description="Disordered" evidence="1">
    <location>
        <begin position="33"/>
        <end position="170"/>
    </location>
</feature>
<reference evidence="3" key="1">
    <citation type="submission" date="2025-08" db="UniProtKB">
        <authorList>
            <consortium name="RefSeq"/>
        </authorList>
    </citation>
    <scope>IDENTIFICATION</scope>
    <source>
        <tissue evidence="3">Brain</tissue>
    </source>
</reference>
<evidence type="ECO:0000313" key="2">
    <source>
        <dbReference type="Proteomes" id="UP000000715"/>
    </source>
</evidence>
<name>A0A8U0T9Z3_MUSPF</name>
<dbReference type="Proteomes" id="UP000000715">
    <property type="component" value="Unplaced"/>
</dbReference>
<feature type="compositionally biased region" description="Low complexity" evidence="1">
    <location>
        <begin position="37"/>
        <end position="50"/>
    </location>
</feature>
<evidence type="ECO:0000313" key="3">
    <source>
        <dbReference type="RefSeq" id="XP_012902689.1"/>
    </source>
</evidence>
<evidence type="ECO:0000256" key="1">
    <source>
        <dbReference type="SAM" id="MobiDB-lite"/>
    </source>
</evidence>
<dbReference type="AlphaFoldDB" id="A0A8U0T9Z3"/>
<proteinExistence type="predicted"/>
<protein>
    <submittedName>
        <fullName evidence="3">Translation initiation factor IF-2</fullName>
    </submittedName>
</protein>
<gene>
    <name evidence="3" type="primary">LOC106003994</name>
</gene>
<dbReference type="GO" id="GO:0003743">
    <property type="term" value="F:translation initiation factor activity"/>
    <property type="evidence" value="ECO:0007669"/>
    <property type="project" value="UniProtKB-KW"/>
</dbReference>
<keyword evidence="3" id="KW-0396">Initiation factor</keyword>
<dbReference type="KEGG" id="mpuf:106003994"/>
<keyword evidence="3" id="KW-0648">Protein biosynthesis</keyword>
<organism evidence="2 3">
    <name type="scientific">Mustela putorius furo</name>
    <name type="common">European domestic ferret</name>
    <name type="synonym">Mustela furo</name>
    <dbReference type="NCBI Taxonomy" id="9669"/>
    <lineage>
        <taxon>Eukaryota</taxon>
        <taxon>Metazoa</taxon>
        <taxon>Chordata</taxon>
        <taxon>Craniata</taxon>
        <taxon>Vertebrata</taxon>
        <taxon>Euteleostomi</taxon>
        <taxon>Mammalia</taxon>
        <taxon>Eutheria</taxon>
        <taxon>Laurasiatheria</taxon>
        <taxon>Carnivora</taxon>
        <taxon>Caniformia</taxon>
        <taxon>Musteloidea</taxon>
        <taxon>Mustelidae</taxon>
        <taxon>Mustelinae</taxon>
        <taxon>Mustela</taxon>
    </lineage>
</organism>
<dbReference type="RefSeq" id="XP_012902689.1">
    <property type="nucleotide sequence ID" value="XM_013047235.1"/>
</dbReference>
<dbReference type="GeneID" id="106003994"/>
<feature type="compositionally biased region" description="Pro residues" evidence="1">
    <location>
        <begin position="100"/>
        <end position="109"/>
    </location>
</feature>
<accession>A0A8U0T9Z3</accession>
<feature type="compositionally biased region" description="Low complexity" evidence="1">
    <location>
        <begin position="138"/>
        <end position="150"/>
    </location>
</feature>